<organism evidence="2 3">
    <name type="scientific">Chytriomyces confervae</name>
    <dbReference type="NCBI Taxonomy" id="246404"/>
    <lineage>
        <taxon>Eukaryota</taxon>
        <taxon>Fungi</taxon>
        <taxon>Fungi incertae sedis</taxon>
        <taxon>Chytridiomycota</taxon>
        <taxon>Chytridiomycota incertae sedis</taxon>
        <taxon>Chytridiomycetes</taxon>
        <taxon>Chytridiales</taxon>
        <taxon>Chytriomycetaceae</taxon>
        <taxon>Chytriomyces</taxon>
    </lineage>
</organism>
<accession>A0A507DR72</accession>
<dbReference type="Proteomes" id="UP000320333">
    <property type="component" value="Unassembled WGS sequence"/>
</dbReference>
<dbReference type="GO" id="GO:0003677">
    <property type="term" value="F:DNA binding"/>
    <property type="evidence" value="ECO:0007669"/>
    <property type="project" value="InterPro"/>
</dbReference>
<dbReference type="InterPro" id="IPR011010">
    <property type="entry name" value="DNA_brk_join_enz"/>
</dbReference>
<keyword evidence="3" id="KW-1185">Reference proteome</keyword>
<gene>
    <name evidence="2" type="ORF">CcCBS67573_g09659</name>
</gene>
<evidence type="ECO:0000313" key="2">
    <source>
        <dbReference type="EMBL" id="TPX53745.1"/>
    </source>
</evidence>
<comment type="caution">
    <text evidence="2">The sequence shown here is derived from an EMBL/GenBank/DDBJ whole genome shotgun (WGS) entry which is preliminary data.</text>
</comment>
<evidence type="ECO:0000256" key="1">
    <source>
        <dbReference type="SAM" id="MobiDB-lite"/>
    </source>
</evidence>
<protein>
    <submittedName>
        <fullName evidence="2">Uncharacterized protein</fullName>
    </submittedName>
</protein>
<sequence>MVFYDDFTMGQLAGQAPLQGAQSTTYILLTLGEKLGLYFGRKSQISPTSSPVYLGFQIHLCERRLEITNKKQETFLALLHSFVHAAQVPFSTLERFTGKCAHLSFTLQGSLAFTRQQYSALATGQHGKSIHITDPLWQELQEWLMVDTCSPDHWAGAEWLSPEHASVHINTWLKTDANNHRLGSALIVNSQTTLMGEEVPDHLLPGEGVSINVREAYALLLAAICQFAPHLKNKWVDGWLDSMVVVMCLEHGSSKQLLINDILILVWHLTRQINCRLVVHHFSSESNATADGITREDPQNDFCLADICFKLLKLLSPLTQWPPPPMPNAPDSIAATHAKATLPRIPSLCLRLHHSGARAPGNMVGAATAQSSESNAAGRKGHGQDVPIGIFPGIAYRKARYPPALSLSAGLIHKELNRRTQYHGITCNLASTAKVGNRLNKSCDPLVCQIRAAAASIRTSSSHIRTGYADLGLTGTWDPSTGWGNPGNSRLVSTHVDQLTKESGDSLVLLLQSTPLPANFTCLLEADIYAKISDPSLPPMIRLQWHQLWCFTLLVSVSGCRPGDLTRIRTPSIIWLPDSKQVVITLINGKTATASKPDSFVVDHPLTQTLCARFLAPNLNAAFQRTLKGMGIFEGKTLYSFRVSNTVTTALNTSDPATLRAASGWHSNESVLRYSQFSIVATAAEAGTAHPADTARSWLAQRKELAFFI</sequence>
<dbReference type="InterPro" id="IPR052055">
    <property type="entry name" value="Hepadnavirus_pol/RT"/>
</dbReference>
<dbReference type="SUPFAM" id="SSF56349">
    <property type="entry name" value="DNA breaking-rejoining enzymes"/>
    <property type="match status" value="1"/>
</dbReference>
<dbReference type="PANTHER" id="PTHR33050:SF7">
    <property type="entry name" value="RIBONUCLEASE H"/>
    <property type="match status" value="1"/>
</dbReference>
<evidence type="ECO:0000313" key="3">
    <source>
        <dbReference type="Proteomes" id="UP000320333"/>
    </source>
</evidence>
<dbReference type="AlphaFoldDB" id="A0A507DR72"/>
<feature type="region of interest" description="Disordered" evidence="1">
    <location>
        <begin position="361"/>
        <end position="382"/>
    </location>
</feature>
<reference evidence="2 3" key="1">
    <citation type="journal article" date="2019" name="Sci. Rep.">
        <title>Comparative genomics of chytrid fungi reveal insights into the obligate biotrophic and pathogenic lifestyle of Synchytrium endobioticum.</title>
        <authorList>
            <person name="van de Vossenberg B.T.L.H."/>
            <person name="Warris S."/>
            <person name="Nguyen H.D.T."/>
            <person name="van Gent-Pelzer M.P.E."/>
            <person name="Joly D.L."/>
            <person name="van de Geest H.C."/>
            <person name="Bonants P.J.M."/>
            <person name="Smith D.S."/>
            <person name="Levesque C.A."/>
            <person name="van der Lee T.A.J."/>
        </authorList>
    </citation>
    <scope>NUCLEOTIDE SEQUENCE [LARGE SCALE GENOMIC DNA]</scope>
    <source>
        <strain evidence="2 3">CBS 675.73</strain>
    </source>
</reference>
<dbReference type="PANTHER" id="PTHR33050">
    <property type="entry name" value="REVERSE TRANSCRIPTASE DOMAIN-CONTAINING PROTEIN"/>
    <property type="match status" value="1"/>
</dbReference>
<dbReference type="EMBL" id="QEAP01000932">
    <property type="protein sequence ID" value="TPX53745.1"/>
    <property type="molecule type" value="Genomic_DNA"/>
</dbReference>
<proteinExistence type="predicted"/>
<name>A0A507DR72_9FUNG</name>